<gene>
    <name evidence="1" type="ORF">ACFFGE_11380</name>
</gene>
<accession>A0ABV6R774</accession>
<sequence length="200" mass="21671">MSFCSPTKADGAQVEVLGTGPDADGVQGAELPLVCAVNHGVDRERDGRTTVVVMQPFGYRHEASGRTIWVPASYVTDFASIPRVGRWLIPPFGRHAIAAVVHDWLYSVGEPGRRGQADDVFREALDTLGVDLARRNIMHAAVRSFGEGGYARAAEMWPRSFMDWRTGALLPPPAPREAFFGDGDPDVLAALKAQRPVNCG</sequence>
<organism evidence="1 2">
    <name type="scientific">Brevundimonas balnearis</name>
    <dbReference type="NCBI Taxonomy" id="1572858"/>
    <lineage>
        <taxon>Bacteria</taxon>
        <taxon>Pseudomonadati</taxon>
        <taxon>Pseudomonadota</taxon>
        <taxon>Alphaproteobacteria</taxon>
        <taxon>Caulobacterales</taxon>
        <taxon>Caulobacteraceae</taxon>
        <taxon>Brevundimonas</taxon>
    </lineage>
</organism>
<reference evidence="1 2" key="1">
    <citation type="submission" date="2024-09" db="EMBL/GenBank/DDBJ databases">
        <authorList>
            <person name="Sun Q."/>
            <person name="Mori K."/>
        </authorList>
    </citation>
    <scope>NUCLEOTIDE SEQUENCE [LARGE SCALE GENOMIC DNA]</scope>
    <source>
        <strain evidence="1 2">NCAIM B.02621</strain>
    </source>
</reference>
<dbReference type="EMBL" id="JBHLSW010000007">
    <property type="protein sequence ID" value="MFC0634473.1"/>
    <property type="molecule type" value="Genomic_DNA"/>
</dbReference>
<protein>
    <submittedName>
        <fullName evidence="1">DUF1353 domain-containing protein</fullName>
    </submittedName>
</protein>
<comment type="caution">
    <text evidence="1">The sequence shown here is derived from an EMBL/GenBank/DDBJ whole genome shotgun (WGS) entry which is preliminary data.</text>
</comment>
<name>A0ABV6R774_9CAUL</name>
<keyword evidence="2" id="KW-1185">Reference proteome</keyword>
<evidence type="ECO:0000313" key="2">
    <source>
        <dbReference type="Proteomes" id="UP001589906"/>
    </source>
</evidence>
<dbReference type="Pfam" id="PF07087">
    <property type="entry name" value="DUF1353"/>
    <property type="match status" value="1"/>
</dbReference>
<proteinExistence type="predicted"/>
<dbReference type="Proteomes" id="UP001589906">
    <property type="component" value="Unassembled WGS sequence"/>
</dbReference>
<evidence type="ECO:0000313" key="1">
    <source>
        <dbReference type="EMBL" id="MFC0634473.1"/>
    </source>
</evidence>
<dbReference type="RefSeq" id="WP_376836518.1">
    <property type="nucleotide sequence ID" value="NZ_JBHLSW010000007.1"/>
</dbReference>
<dbReference type="InterPro" id="IPR010767">
    <property type="entry name" value="Phage_CGC-2007_Cje0229"/>
</dbReference>